<evidence type="ECO:0000313" key="4">
    <source>
        <dbReference type="Proteomes" id="UP000250043"/>
    </source>
</evidence>
<protein>
    <recommendedName>
        <fullName evidence="2">Prokaryotic-type class I peptide chain release factors domain-containing protein</fullName>
    </recommendedName>
</protein>
<name>A0A8E2DS59_9APHY</name>
<keyword evidence="4" id="KW-1185">Reference proteome</keyword>
<dbReference type="Pfam" id="PF00472">
    <property type="entry name" value="RF-1"/>
    <property type="match status" value="1"/>
</dbReference>
<dbReference type="GO" id="GO:0070126">
    <property type="term" value="P:mitochondrial translational termination"/>
    <property type="evidence" value="ECO:0007669"/>
    <property type="project" value="TreeGrafter"/>
</dbReference>
<dbReference type="SUPFAM" id="SSF110916">
    <property type="entry name" value="Peptidyl-tRNA hydrolase domain-like"/>
    <property type="match status" value="1"/>
</dbReference>
<evidence type="ECO:0000259" key="2">
    <source>
        <dbReference type="Pfam" id="PF00472"/>
    </source>
</evidence>
<organism evidence="3 4">
    <name type="scientific">Obba rivulosa</name>
    <dbReference type="NCBI Taxonomy" id="1052685"/>
    <lineage>
        <taxon>Eukaryota</taxon>
        <taxon>Fungi</taxon>
        <taxon>Dikarya</taxon>
        <taxon>Basidiomycota</taxon>
        <taxon>Agaricomycotina</taxon>
        <taxon>Agaricomycetes</taxon>
        <taxon>Polyporales</taxon>
        <taxon>Gelatoporiaceae</taxon>
        <taxon>Obba</taxon>
    </lineage>
</organism>
<dbReference type="InterPro" id="IPR052104">
    <property type="entry name" value="Mito_Release_Factor_mL62"/>
</dbReference>
<dbReference type="AlphaFoldDB" id="A0A8E2DS59"/>
<dbReference type="Proteomes" id="UP000250043">
    <property type="component" value="Unassembled WGS sequence"/>
</dbReference>
<feature type="region of interest" description="Disordered" evidence="1">
    <location>
        <begin position="148"/>
        <end position="188"/>
    </location>
</feature>
<sequence>MQQFRRFASSPGTAVESLEDRGYPVPPPLRSVRTAEEHAQVEAWLKRFKNMAIPKTFVEAKFTKSSGPGGQNVNKVNTKATIRVKLDSAIIPQWLVIYLRRSPHYVKSDDSLLLHNEVHRSQAHNLKACLRKLHGILLSSAEKFVVREPSEEQKEHVRNLEKIEDVRRKQQKSRRSEIKRSRSTRDWD</sequence>
<dbReference type="PANTHER" id="PTHR11075:SF54">
    <property type="entry name" value="LARGE RIBOSOMAL SUBUNIT PROTEIN ML62"/>
    <property type="match status" value="1"/>
</dbReference>
<feature type="region of interest" description="Disordered" evidence="1">
    <location>
        <begin position="1"/>
        <end position="26"/>
    </location>
</feature>
<gene>
    <name evidence="3" type="ORF">OBBRIDRAFT_721982</name>
</gene>
<dbReference type="Gene3D" id="3.30.160.20">
    <property type="match status" value="1"/>
</dbReference>
<dbReference type="EMBL" id="KV722340">
    <property type="protein sequence ID" value="OCH94810.1"/>
    <property type="molecule type" value="Genomic_DNA"/>
</dbReference>
<evidence type="ECO:0000256" key="1">
    <source>
        <dbReference type="SAM" id="MobiDB-lite"/>
    </source>
</evidence>
<dbReference type="OrthoDB" id="270639at2759"/>
<dbReference type="GO" id="GO:0004045">
    <property type="term" value="F:peptidyl-tRNA hydrolase activity"/>
    <property type="evidence" value="ECO:0007669"/>
    <property type="project" value="TreeGrafter"/>
</dbReference>
<accession>A0A8E2DS59</accession>
<evidence type="ECO:0000313" key="3">
    <source>
        <dbReference type="EMBL" id="OCH94810.1"/>
    </source>
</evidence>
<feature type="domain" description="Prokaryotic-type class I peptide chain release factors" evidence="2">
    <location>
        <begin position="51"/>
        <end position="182"/>
    </location>
</feature>
<reference evidence="3 4" key="1">
    <citation type="submission" date="2016-07" db="EMBL/GenBank/DDBJ databases">
        <title>Draft genome of the white-rot fungus Obba rivulosa 3A-2.</title>
        <authorList>
            <consortium name="DOE Joint Genome Institute"/>
            <person name="Miettinen O."/>
            <person name="Riley R."/>
            <person name="Acob R."/>
            <person name="Barry K."/>
            <person name="Cullen D."/>
            <person name="De Vries R."/>
            <person name="Hainaut M."/>
            <person name="Hatakka A."/>
            <person name="Henrissat B."/>
            <person name="Hilden K."/>
            <person name="Kuo R."/>
            <person name="Labutti K."/>
            <person name="Lipzen A."/>
            <person name="Makela M.R."/>
            <person name="Sandor L."/>
            <person name="Spatafora J.W."/>
            <person name="Grigoriev I.V."/>
            <person name="Hibbett D.S."/>
        </authorList>
    </citation>
    <scope>NUCLEOTIDE SEQUENCE [LARGE SCALE GENOMIC DNA]</scope>
    <source>
        <strain evidence="3 4">3A-2</strain>
    </source>
</reference>
<dbReference type="GO" id="GO:0005762">
    <property type="term" value="C:mitochondrial large ribosomal subunit"/>
    <property type="evidence" value="ECO:0007669"/>
    <property type="project" value="TreeGrafter"/>
</dbReference>
<proteinExistence type="predicted"/>
<dbReference type="PANTHER" id="PTHR11075">
    <property type="entry name" value="PEPTIDE CHAIN RELEASE FACTOR"/>
    <property type="match status" value="1"/>
</dbReference>
<dbReference type="InterPro" id="IPR000352">
    <property type="entry name" value="Pep_chain_release_fac_I"/>
</dbReference>
<dbReference type="GO" id="GO:0016150">
    <property type="term" value="F:translation release factor activity, codon nonspecific"/>
    <property type="evidence" value="ECO:0007669"/>
    <property type="project" value="TreeGrafter"/>
</dbReference>